<dbReference type="Proteomes" id="UP000308768">
    <property type="component" value="Unassembled WGS sequence"/>
</dbReference>
<reference evidence="1 2" key="1">
    <citation type="submission" date="2017-03" db="EMBL/GenBank/DDBJ databases">
        <title>Genomes of endolithic fungi from Antarctica.</title>
        <authorList>
            <person name="Coleine C."/>
            <person name="Masonjones S."/>
            <person name="Stajich J.E."/>
        </authorList>
    </citation>
    <scope>NUCLEOTIDE SEQUENCE [LARGE SCALE GENOMIC DNA]</scope>
    <source>
        <strain evidence="1 2">CCFEE 5187</strain>
    </source>
</reference>
<evidence type="ECO:0000313" key="1">
    <source>
        <dbReference type="EMBL" id="TKA75630.1"/>
    </source>
</evidence>
<organism evidence="1 2">
    <name type="scientific">Cryomyces minteri</name>
    <dbReference type="NCBI Taxonomy" id="331657"/>
    <lineage>
        <taxon>Eukaryota</taxon>
        <taxon>Fungi</taxon>
        <taxon>Dikarya</taxon>
        <taxon>Ascomycota</taxon>
        <taxon>Pezizomycotina</taxon>
        <taxon>Dothideomycetes</taxon>
        <taxon>Dothideomycetes incertae sedis</taxon>
        <taxon>Cryomyces</taxon>
    </lineage>
</organism>
<comment type="caution">
    <text evidence="1">The sequence shown here is derived from an EMBL/GenBank/DDBJ whole genome shotgun (WGS) entry which is preliminary data.</text>
</comment>
<name>A0A4U0XFF1_9PEZI</name>
<sequence>MPSQCLHEQVAIVTGASGGSGRAISLAYAAEGAHVLTAVFLASEDASSITGHALLVDGGFVAQ</sequence>
<dbReference type="AlphaFoldDB" id="A0A4U0XFF1"/>
<proteinExistence type="predicted"/>
<dbReference type="SUPFAM" id="SSF51735">
    <property type="entry name" value="NAD(P)-binding Rossmann-fold domains"/>
    <property type="match status" value="2"/>
</dbReference>
<evidence type="ECO:0000313" key="2">
    <source>
        <dbReference type="Proteomes" id="UP000308768"/>
    </source>
</evidence>
<dbReference type="EMBL" id="NAJN01000280">
    <property type="protein sequence ID" value="TKA75630.1"/>
    <property type="molecule type" value="Genomic_DNA"/>
</dbReference>
<gene>
    <name evidence="1" type="ORF">B0A49_02319</name>
</gene>
<keyword evidence="2" id="KW-1185">Reference proteome</keyword>
<dbReference type="InterPro" id="IPR036291">
    <property type="entry name" value="NAD(P)-bd_dom_sf"/>
</dbReference>
<dbReference type="Gene3D" id="3.40.50.720">
    <property type="entry name" value="NAD(P)-binding Rossmann-like Domain"/>
    <property type="match status" value="2"/>
</dbReference>
<accession>A0A4U0XFF1</accession>
<dbReference type="OrthoDB" id="1669814at2759"/>
<protein>
    <submittedName>
        <fullName evidence="1">Uncharacterized protein</fullName>
    </submittedName>
</protein>